<keyword evidence="3" id="KW-1185">Reference proteome</keyword>
<evidence type="ECO:0000313" key="2">
    <source>
        <dbReference type="EMBL" id="GFO01230.1"/>
    </source>
</evidence>
<comment type="caution">
    <text evidence="2">The sequence shown here is derived from an EMBL/GenBank/DDBJ whole genome shotgun (WGS) entry which is preliminary data.</text>
</comment>
<keyword evidence="1" id="KW-1133">Transmembrane helix</keyword>
<feature type="transmembrane region" description="Helical" evidence="1">
    <location>
        <begin position="53"/>
        <end position="80"/>
    </location>
</feature>
<keyword evidence="1" id="KW-0472">Membrane</keyword>
<accession>A0AAV4A2S3</accession>
<dbReference type="Proteomes" id="UP000735302">
    <property type="component" value="Unassembled WGS sequence"/>
</dbReference>
<dbReference type="EMBL" id="BLXT01003251">
    <property type="protein sequence ID" value="GFO01230.1"/>
    <property type="molecule type" value="Genomic_DNA"/>
</dbReference>
<proteinExistence type="predicted"/>
<evidence type="ECO:0000313" key="3">
    <source>
        <dbReference type="Proteomes" id="UP000735302"/>
    </source>
</evidence>
<evidence type="ECO:0008006" key="4">
    <source>
        <dbReference type="Google" id="ProtNLM"/>
    </source>
</evidence>
<feature type="transmembrane region" description="Helical" evidence="1">
    <location>
        <begin position="20"/>
        <end position="46"/>
    </location>
</feature>
<name>A0AAV4A2S3_9GAST</name>
<evidence type="ECO:0000256" key="1">
    <source>
        <dbReference type="SAM" id="Phobius"/>
    </source>
</evidence>
<gene>
    <name evidence="2" type="ORF">PoB_002773500</name>
</gene>
<protein>
    <recommendedName>
        <fullName evidence="4">G-protein coupled receptors family 1 profile domain-containing protein</fullName>
    </recommendedName>
</protein>
<sequence length="171" mass="18764">MKPRIGEMKAASYPQQWPPWLVTLATFGVLPIAIVTVCVSGAVIAIRSGKNKNLIAFFTVQMALCDLLMACGPMVIFFVLVTGRIDIQPSGIHCQVFASFNIRNNAGDEIMRTSGPNIAFLSLIKFDTQELFRDGLTLTTSSITKQDSCLLLRPDMSQNRVPVTMFSCCVV</sequence>
<reference evidence="2 3" key="1">
    <citation type="journal article" date="2021" name="Elife">
        <title>Chloroplast acquisition without the gene transfer in kleptoplastic sea slugs, Plakobranchus ocellatus.</title>
        <authorList>
            <person name="Maeda T."/>
            <person name="Takahashi S."/>
            <person name="Yoshida T."/>
            <person name="Shimamura S."/>
            <person name="Takaki Y."/>
            <person name="Nagai Y."/>
            <person name="Toyoda A."/>
            <person name="Suzuki Y."/>
            <person name="Arimoto A."/>
            <person name="Ishii H."/>
            <person name="Satoh N."/>
            <person name="Nishiyama T."/>
            <person name="Hasebe M."/>
            <person name="Maruyama T."/>
            <person name="Minagawa J."/>
            <person name="Obokata J."/>
            <person name="Shigenobu S."/>
        </authorList>
    </citation>
    <scope>NUCLEOTIDE SEQUENCE [LARGE SCALE GENOMIC DNA]</scope>
</reference>
<keyword evidence="1" id="KW-0812">Transmembrane</keyword>
<organism evidence="2 3">
    <name type="scientific">Plakobranchus ocellatus</name>
    <dbReference type="NCBI Taxonomy" id="259542"/>
    <lineage>
        <taxon>Eukaryota</taxon>
        <taxon>Metazoa</taxon>
        <taxon>Spiralia</taxon>
        <taxon>Lophotrochozoa</taxon>
        <taxon>Mollusca</taxon>
        <taxon>Gastropoda</taxon>
        <taxon>Heterobranchia</taxon>
        <taxon>Euthyneura</taxon>
        <taxon>Panpulmonata</taxon>
        <taxon>Sacoglossa</taxon>
        <taxon>Placobranchoidea</taxon>
        <taxon>Plakobranchidae</taxon>
        <taxon>Plakobranchus</taxon>
    </lineage>
</organism>
<dbReference type="AlphaFoldDB" id="A0AAV4A2S3"/>